<dbReference type="EMBL" id="CARXXK010000001">
    <property type="protein sequence ID" value="CAI6346638.1"/>
    <property type="molecule type" value="Genomic_DNA"/>
</dbReference>
<dbReference type="AlphaFoldDB" id="A0AAV0VR37"/>
<evidence type="ECO:0000313" key="2">
    <source>
        <dbReference type="Proteomes" id="UP001160148"/>
    </source>
</evidence>
<accession>A0AAV0VR37</accession>
<sequence>MSNFENENIDTVIKEVMEDVMAAVVSDSIEVTIQSVLQDVVAMEFGYGEHLHLDTGTDNLMDKDKPVGQRYGYEGVRYVVLRAARTARRRLPKRRGCTEVR</sequence>
<gene>
    <name evidence="1" type="ORF">MEUPH1_LOCUS3525</name>
</gene>
<comment type="caution">
    <text evidence="1">The sequence shown here is derived from an EMBL/GenBank/DDBJ whole genome shotgun (WGS) entry which is preliminary data.</text>
</comment>
<name>A0AAV0VR37_9HEMI</name>
<evidence type="ECO:0000313" key="1">
    <source>
        <dbReference type="EMBL" id="CAI6346638.1"/>
    </source>
</evidence>
<proteinExistence type="predicted"/>
<protein>
    <submittedName>
        <fullName evidence="1">Uncharacterized protein</fullName>
    </submittedName>
</protein>
<dbReference type="Proteomes" id="UP001160148">
    <property type="component" value="Unassembled WGS sequence"/>
</dbReference>
<organism evidence="1 2">
    <name type="scientific">Macrosiphum euphorbiae</name>
    <name type="common">potato aphid</name>
    <dbReference type="NCBI Taxonomy" id="13131"/>
    <lineage>
        <taxon>Eukaryota</taxon>
        <taxon>Metazoa</taxon>
        <taxon>Ecdysozoa</taxon>
        <taxon>Arthropoda</taxon>
        <taxon>Hexapoda</taxon>
        <taxon>Insecta</taxon>
        <taxon>Pterygota</taxon>
        <taxon>Neoptera</taxon>
        <taxon>Paraneoptera</taxon>
        <taxon>Hemiptera</taxon>
        <taxon>Sternorrhyncha</taxon>
        <taxon>Aphidomorpha</taxon>
        <taxon>Aphidoidea</taxon>
        <taxon>Aphididae</taxon>
        <taxon>Macrosiphini</taxon>
        <taxon>Macrosiphum</taxon>
    </lineage>
</organism>
<keyword evidence="2" id="KW-1185">Reference proteome</keyword>
<reference evidence="1 2" key="1">
    <citation type="submission" date="2023-01" db="EMBL/GenBank/DDBJ databases">
        <authorList>
            <person name="Whitehead M."/>
        </authorList>
    </citation>
    <scope>NUCLEOTIDE SEQUENCE [LARGE SCALE GENOMIC DNA]</scope>
</reference>